<keyword evidence="1" id="KW-0812">Transmembrane</keyword>
<evidence type="ECO:0000313" key="3">
    <source>
        <dbReference type="Proteomes" id="UP000567246"/>
    </source>
</evidence>
<feature type="transmembrane region" description="Helical" evidence="1">
    <location>
        <begin position="46"/>
        <end position="67"/>
    </location>
</feature>
<comment type="caution">
    <text evidence="2">The sequence shown here is derived from an EMBL/GenBank/DDBJ whole genome shotgun (WGS) entry which is preliminary data.</text>
</comment>
<evidence type="ECO:0000256" key="1">
    <source>
        <dbReference type="SAM" id="Phobius"/>
    </source>
</evidence>
<dbReference type="AlphaFoldDB" id="A0A4Y8ZH30"/>
<keyword evidence="3" id="KW-1185">Reference proteome</keyword>
<name>A0A4Y8ZH30_9MICC</name>
<feature type="transmembrane region" description="Helical" evidence="1">
    <location>
        <begin position="20"/>
        <end position="40"/>
    </location>
</feature>
<keyword evidence="1" id="KW-1133">Transmembrane helix</keyword>
<dbReference type="Proteomes" id="UP000567246">
    <property type="component" value="Unassembled WGS sequence"/>
</dbReference>
<accession>A0A4Y8ZH30</accession>
<reference evidence="2 3" key="1">
    <citation type="submission" date="2020-08" db="EMBL/GenBank/DDBJ databases">
        <title>Sequencing the genomes of 1000 actinobacteria strains.</title>
        <authorList>
            <person name="Klenk H.-P."/>
        </authorList>
    </citation>
    <scope>NUCLEOTIDE SEQUENCE [LARGE SCALE GENOMIC DNA]</scope>
    <source>
        <strain evidence="2 3">DSM 17945</strain>
    </source>
</reference>
<gene>
    <name evidence="2" type="ORF">HDA33_001336</name>
</gene>
<proteinExistence type="predicted"/>
<organism evidence="2 3">
    <name type="scientific">Micrococcus endophyticus</name>
    <dbReference type="NCBI Taxonomy" id="455343"/>
    <lineage>
        <taxon>Bacteria</taxon>
        <taxon>Bacillati</taxon>
        <taxon>Actinomycetota</taxon>
        <taxon>Actinomycetes</taxon>
        <taxon>Micrococcales</taxon>
        <taxon>Micrococcaceae</taxon>
        <taxon>Micrococcus</taxon>
    </lineage>
</organism>
<dbReference type="RefSeq" id="WP_158495039.1">
    <property type="nucleotide sequence ID" value="NZ_BAABAG010000004.1"/>
</dbReference>
<dbReference type="EMBL" id="JACHMW010000001">
    <property type="protein sequence ID" value="MBB5848772.1"/>
    <property type="molecule type" value="Genomic_DNA"/>
</dbReference>
<evidence type="ECO:0000313" key="2">
    <source>
        <dbReference type="EMBL" id="MBB5848772.1"/>
    </source>
</evidence>
<keyword evidence="1" id="KW-0472">Membrane</keyword>
<protein>
    <submittedName>
        <fullName evidence="2">Uncharacterized protein</fullName>
    </submittedName>
</protein>
<sequence length="103" mass="10987">MIRNGKAIDHSNVGGVWGSLIAFLVAYVAFLGSLYAMGFWTLENAWVPGLIALALAMVTFMIPQVFLGRSDTVDTAAIHTRPVAVEHPVSGAHAVETGAARRH</sequence>